<reference evidence="1" key="1">
    <citation type="submission" date="2016-10" db="EMBL/GenBank/DDBJ databases">
        <authorList>
            <person name="Benchimol M."/>
            <person name="Almeida L.G."/>
            <person name="Vasconcelos A.T."/>
            <person name="Perreira-Neves A."/>
            <person name="Rosa I.A."/>
            <person name="Tasca T."/>
            <person name="Bogo M.R."/>
            <person name="de Souza W."/>
        </authorList>
    </citation>
    <scope>NUCLEOTIDE SEQUENCE [LARGE SCALE GENOMIC DNA]</scope>
    <source>
        <strain evidence="1">K</strain>
    </source>
</reference>
<keyword evidence="2" id="KW-1185">Reference proteome</keyword>
<dbReference type="AlphaFoldDB" id="A0A1J4KMU2"/>
<dbReference type="EMBL" id="MLAK01000569">
    <property type="protein sequence ID" value="OHT12216.1"/>
    <property type="molecule type" value="Genomic_DNA"/>
</dbReference>
<protein>
    <submittedName>
        <fullName evidence="1">Uncharacterized protein</fullName>
    </submittedName>
</protein>
<dbReference type="GeneID" id="94834694"/>
<name>A0A1J4KMU2_9EUKA</name>
<dbReference type="Proteomes" id="UP000179807">
    <property type="component" value="Unassembled WGS sequence"/>
</dbReference>
<dbReference type="RefSeq" id="XP_068365352.1">
    <property type="nucleotide sequence ID" value="XM_068499990.1"/>
</dbReference>
<gene>
    <name evidence="1" type="ORF">TRFO_18129</name>
</gene>
<dbReference type="VEuPathDB" id="TrichDB:TRFO_18129"/>
<proteinExistence type="predicted"/>
<sequence>MAAGCLAHSMMRFLESSYLSAPPLRSFLRASSTDSGLNGHLINVGISSKSAPVASDKTLSKSFVRCVLTPRITKHGRISDAALTKADQYLSGSL</sequence>
<comment type="caution">
    <text evidence="1">The sequence shown here is derived from an EMBL/GenBank/DDBJ whole genome shotgun (WGS) entry which is preliminary data.</text>
</comment>
<accession>A0A1J4KMU2</accession>
<evidence type="ECO:0000313" key="1">
    <source>
        <dbReference type="EMBL" id="OHT12216.1"/>
    </source>
</evidence>
<evidence type="ECO:0000313" key="2">
    <source>
        <dbReference type="Proteomes" id="UP000179807"/>
    </source>
</evidence>
<organism evidence="1 2">
    <name type="scientific">Tritrichomonas foetus</name>
    <dbReference type="NCBI Taxonomy" id="1144522"/>
    <lineage>
        <taxon>Eukaryota</taxon>
        <taxon>Metamonada</taxon>
        <taxon>Parabasalia</taxon>
        <taxon>Tritrichomonadida</taxon>
        <taxon>Tritrichomonadidae</taxon>
        <taxon>Tritrichomonas</taxon>
    </lineage>
</organism>